<evidence type="ECO:0000313" key="1">
    <source>
        <dbReference type="EMBL" id="KAL1604071.1"/>
    </source>
</evidence>
<accession>A0ABR3RI10</accession>
<gene>
    <name evidence="1" type="ORF">SLS60_005663</name>
</gene>
<keyword evidence="2" id="KW-1185">Reference proteome</keyword>
<dbReference type="InterPro" id="IPR023213">
    <property type="entry name" value="CAT-like_dom_sf"/>
</dbReference>
<dbReference type="Proteomes" id="UP001521785">
    <property type="component" value="Unassembled WGS sequence"/>
</dbReference>
<dbReference type="PANTHER" id="PTHR28037:SF1">
    <property type="entry name" value="ALCOHOL O-ACETYLTRANSFERASE 1-RELATED"/>
    <property type="match status" value="1"/>
</dbReference>
<proteinExistence type="predicted"/>
<dbReference type="EMBL" id="JAKJXO020000006">
    <property type="protein sequence ID" value="KAL1604071.1"/>
    <property type="molecule type" value="Genomic_DNA"/>
</dbReference>
<sequence length="558" mass="63628">MAREGEHWLNRYGNGYYAWKRTEYHGHASFERPIGLVETSFDTDGRLSKEAFRRRIALAWANLRLRHVMLMSRTVFNEAERQRKFVVDLHGSIEEVLQDVMRNVVWVEDYYAKVDGTEMHRHAFNVGRIVEPEACMSKLHVLPSVKRPDGSSEVRFLIVMGHQISDGLSAYNWFSDFLRILNLSEKNLENEIDIGRQEDEIEKRLPPAQEDLYPRVAGNEARERWFWAIIRVLRHLRKTTPRSITNPLRRERREEAITFPPHFSKIFDYSEASKPPLNSGLIVASLSPRASKRMMDLCRSIHVSIGAGCFALAGLAMMTIHEERFPNIPDDKRLPFASGFPLNPRAFFGWNTPADSCMLAFSEGIVMPFLPSSLPIEGRFKLIASHANRELRMYQKRAKGKSTDRQGGFDPHNPARLLANAYLSAIERSDAKLPDDMKWGVNPHGELLPPAFQFRATCGVSSIGRTAHWLAAGTYDLSVVGNRPEEKYFAADFWSFEQGVRARDDEFLVGSSTDAEGRVKFGVSYDESAISSEMAGRWREVVEGLMESSREGKDKAKI</sequence>
<name>A0ABR3RI10_9PLEO</name>
<evidence type="ECO:0000313" key="2">
    <source>
        <dbReference type="Proteomes" id="UP001521785"/>
    </source>
</evidence>
<organism evidence="1 2">
    <name type="scientific">Paraconiothyrium brasiliense</name>
    <dbReference type="NCBI Taxonomy" id="300254"/>
    <lineage>
        <taxon>Eukaryota</taxon>
        <taxon>Fungi</taxon>
        <taxon>Dikarya</taxon>
        <taxon>Ascomycota</taxon>
        <taxon>Pezizomycotina</taxon>
        <taxon>Dothideomycetes</taxon>
        <taxon>Pleosporomycetidae</taxon>
        <taxon>Pleosporales</taxon>
        <taxon>Massarineae</taxon>
        <taxon>Didymosphaeriaceae</taxon>
        <taxon>Paraconiothyrium</taxon>
    </lineage>
</organism>
<protein>
    <recommendedName>
        <fullName evidence="3">Condensation domain-containing protein</fullName>
    </recommendedName>
</protein>
<comment type="caution">
    <text evidence="1">The sequence shown here is derived from an EMBL/GenBank/DDBJ whole genome shotgun (WGS) entry which is preliminary data.</text>
</comment>
<dbReference type="InterPro" id="IPR052058">
    <property type="entry name" value="Alcohol_O-acetyltransferase"/>
</dbReference>
<dbReference type="Gene3D" id="3.30.559.10">
    <property type="entry name" value="Chloramphenicol acetyltransferase-like domain"/>
    <property type="match status" value="1"/>
</dbReference>
<dbReference type="PANTHER" id="PTHR28037">
    <property type="entry name" value="ALCOHOL O-ACETYLTRANSFERASE 1-RELATED"/>
    <property type="match status" value="1"/>
</dbReference>
<reference evidence="1 2" key="1">
    <citation type="submission" date="2024-02" db="EMBL/GenBank/DDBJ databases">
        <title>De novo assembly and annotation of 12 fungi associated with fruit tree decline syndrome in Ontario, Canada.</title>
        <authorList>
            <person name="Sulman M."/>
            <person name="Ellouze W."/>
            <person name="Ilyukhin E."/>
        </authorList>
    </citation>
    <scope>NUCLEOTIDE SEQUENCE [LARGE SCALE GENOMIC DNA]</scope>
    <source>
        <strain evidence="1 2">M42-189</strain>
    </source>
</reference>
<evidence type="ECO:0008006" key="3">
    <source>
        <dbReference type="Google" id="ProtNLM"/>
    </source>
</evidence>